<dbReference type="Proteomes" id="UP000581135">
    <property type="component" value="Unassembled WGS sequence"/>
</dbReference>
<organism evidence="2 3">
    <name type="scientific">Limibacillus halophilus</name>
    <dbReference type="NCBI Taxonomy" id="1579333"/>
    <lineage>
        <taxon>Bacteria</taxon>
        <taxon>Pseudomonadati</taxon>
        <taxon>Pseudomonadota</taxon>
        <taxon>Alphaproteobacteria</taxon>
        <taxon>Rhodospirillales</taxon>
        <taxon>Rhodovibrionaceae</taxon>
        <taxon>Limibacillus</taxon>
    </lineage>
</organism>
<dbReference type="AlphaFoldDB" id="A0A839SPP4"/>
<dbReference type="InterPro" id="IPR001296">
    <property type="entry name" value="Glyco_trans_1"/>
</dbReference>
<gene>
    <name evidence="2" type="ORF">FHR98_000164</name>
</gene>
<dbReference type="PANTHER" id="PTHR12526">
    <property type="entry name" value="GLYCOSYLTRANSFERASE"/>
    <property type="match status" value="1"/>
</dbReference>
<dbReference type="PANTHER" id="PTHR12526:SF636">
    <property type="entry name" value="BLL3647 PROTEIN"/>
    <property type="match status" value="1"/>
</dbReference>
<dbReference type="Pfam" id="PF00534">
    <property type="entry name" value="Glycos_transf_1"/>
    <property type="match status" value="1"/>
</dbReference>
<proteinExistence type="predicted"/>
<sequence>MKEPLISDAGIEHLAIVLKGYPRLSETFIAQELLALQQRGMNITLQSLRHPTDREIHPIHREITAPVNYLPEYLHDQPARVIKAWWRARQLPGYKAAFAAFLRDLRRDLTRNRIRRFGQACVLAAEMAPETTRIYAHFLHTPASVARYAALIRTLPWSCSAHAKDIWTTPDWEKREKLADLDWLVTCTGSGRDHLKSLAGDPSRVHLVYHGLDFRRFPAPPDRQISGDGRSASAAVEILSVGRLVEKKGYDLLIAALAALPPDLHWRFTHIGGGDLMNTLAGKARDLGLANRIDWRGAEPQERVLKALKESDIFVLPSRITKNGDRDGLPNVLMEAQSQRLACISTEISAIPELILPGVTGLLVPPDDVPALTEALERLIRDPQQRLRLGKAGEARLRAEFGLEQNIGTLLGLLGVKAREAA</sequence>
<dbReference type="Gene3D" id="3.40.50.2000">
    <property type="entry name" value="Glycogen Phosphorylase B"/>
    <property type="match status" value="2"/>
</dbReference>
<dbReference type="EMBL" id="JACHXA010000001">
    <property type="protein sequence ID" value="MBB3063899.1"/>
    <property type="molecule type" value="Genomic_DNA"/>
</dbReference>
<comment type="caution">
    <text evidence="2">The sequence shown here is derived from an EMBL/GenBank/DDBJ whole genome shotgun (WGS) entry which is preliminary data.</text>
</comment>
<dbReference type="CDD" id="cd03801">
    <property type="entry name" value="GT4_PimA-like"/>
    <property type="match status" value="1"/>
</dbReference>
<evidence type="ECO:0000259" key="1">
    <source>
        <dbReference type="Pfam" id="PF00534"/>
    </source>
</evidence>
<evidence type="ECO:0000313" key="2">
    <source>
        <dbReference type="EMBL" id="MBB3063899.1"/>
    </source>
</evidence>
<reference evidence="2 3" key="1">
    <citation type="submission" date="2020-08" db="EMBL/GenBank/DDBJ databases">
        <title>Genomic Encyclopedia of Type Strains, Phase III (KMG-III): the genomes of soil and plant-associated and newly described type strains.</title>
        <authorList>
            <person name="Whitman W."/>
        </authorList>
    </citation>
    <scope>NUCLEOTIDE SEQUENCE [LARGE SCALE GENOMIC DNA]</scope>
    <source>
        <strain evidence="2 3">CECT 8803</strain>
    </source>
</reference>
<keyword evidence="3" id="KW-1185">Reference proteome</keyword>
<feature type="domain" description="Glycosyl transferase family 1" evidence="1">
    <location>
        <begin position="237"/>
        <end position="395"/>
    </location>
</feature>
<dbReference type="GO" id="GO:0016757">
    <property type="term" value="F:glycosyltransferase activity"/>
    <property type="evidence" value="ECO:0007669"/>
    <property type="project" value="InterPro"/>
</dbReference>
<evidence type="ECO:0000313" key="3">
    <source>
        <dbReference type="Proteomes" id="UP000581135"/>
    </source>
</evidence>
<dbReference type="RefSeq" id="WP_183414710.1">
    <property type="nucleotide sequence ID" value="NZ_JACHXA010000001.1"/>
</dbReference>
<dbReference type="SUPFAM" id="SSF53756">
    <property type="entry name" value="UDP-Glycosyltransferase/glycogen phosphorylase"/>
    <property type="match status" value="1"/>
</dbReference>
<name>A0A839SPP4_9PROT</name>
<protein>
    <submittedName>
        <fullName evidence="2">Glycosyltransferase involved in cell wall biosynthesis</fullName>
    </submittedName>
</protein>
<accession>A0A839SPP4</accession>
<keyword evidence="2" id="KW-0808">Transferase</keyword>